<keyword evidence="7" id="KW-0675">Receptor</keyword>
<protein>
    <submittedName>
        <fullName evidence="7">EGF-like module-containing mucin-like hormone receptor-like 2</fullName>
    </submittedName>
</protein>
<dbReference type="Pfam" id="PF00002">
    <property type="entry name" value="7tm_2"/>
    <property type="match status" value="1"/>
</dbReference>
<feature type="transmembrane region" description="Helical" evidence="6">
    <location>
        <begin position="58"/>
        <end position="77"/>
    </location>
</feature>
<gene>
    <name evidence="7" type="primary">Emr2-001</name>
</gene>
<feature type="region of interest" description="Disordered" evidence="5">
    <location>
        <begin position="124"/>
        <end position="156"/>
    </location>
</feature>
<evidence type="ECO:0000256" key="3">
    <source>
        <dbReference type="ARBA" id="ARBA00022989"/>
    </source>
</evidence>
<dbReference type="GO" id="GO:0004930">
    <property type="term" value="F:G protein-coupled receptor activity"/>
    <property type="evidence" value="ECO:0007669"/>
    <property type="project" value="InterPro"/>
</dbReference>
<evidence type="ECO:0000256" key="5">
    <source>
        <dbReference type="SAM" id="MobiDB-lite"/>
    </source>
</evidence>
<name>A0A6F9DBV1_9ASCI</name>
<keyword evidence="2 6" id="KW-0812">Transmembrane</keyword>
<reference evidence="7" key="1">
    <citation type="submission" date="2020-04" db="EMBL/GenBank/DDBJ databases">
        <authorList>
            <person name="Neveu A P."/>
        </authorList>
    </citation>
    <scope>NUCLEOTIDE SEQUENCE</scope>
    <source>
        <tissue evidence="7">Whole embryo</tissue>
    </source>
</reference>
<organism evidence="7">
    <name type="scientific">Phallusia mammillata</name>
    <dbReference type="NCBI Taxonomy" id="59560"/>
    <lineage>
        <taxon>Eukaryota</taxon>
        <taxon>Metazoa</taxon>
        <taxon>Chordata</taxon>
        <taxon>Tunicata</taxon>
        <taxon>Ascidiacea</taxon>
        <taxon>Phlebobranchia</taxon>
        <taxon>Ascidiidae</taxon>
        <taxon>Phallusia</taxon>
    </lineage>
</organism>
<evidence type="ECO:0000313" key="7">
    <source>
        <dbReference type="EMBL" id="CAB3242537.1"/>
    </source>
</evidence>
<dbReference type="GO" id="GO:0016020">
    <property type="term" value="C:membrane"/>
    <property type="evidence" value="ECO:0007669"/>
    <property type="project" value="UniProtKB-SubCell"/>
</dbReference>
<evidence type="ECO:0000256" key="4">
    <source>
        <dbReference type="ARBA" id="ARBA00023136"/>
    </source>
</evidence>
<evidence type="ECO:0000256" key="6">
    <source>
        <dbReference type="SAM" id="Phobius"/>
    </source>
</evidence>
<dbReference type="EMBL" id="LR784859">
    <property type="protein sequence ID" value="CAB3242537.1"/>
    <property type="molecule type" value="mRNA"/>
</dbReference>
<keyword evidence="4 6" id="KW-0472">Membrane</keyword>
<proteinExistence type="evidence at transcript level"/>
<feature type="compositionally biased region" description="Polar residues" evidence="5">
    <location>
        <begin position="128"/>
        <end position="148"/>
    </location>
</feature>
<dbReference type="InterPro" id="IPR053066">
    <property type="entry name" value="ADGR_G7"/>
</dbReference>
<evidence type="ECO:0000256" key="2">
    <source>
        <dbReference type="ARBA" id="ARBA00022692"/>
    </source>
</evidence>
<feature type="transmembrane region" description="Helical" evidence="6">
    <location>
        <begin position="12"/>
        <end position="32"/>
    </location>
</feature>
<dbReference type="AlphaFoldDB" id="A0A6F9DBV1"/>
<keyword evidence="3 6" id="KW-1133">Transmembrane helix</keyword>
<dbReference type="Gene3D" id="1.20.1070.10">
    <property type="entry name" value="Rhodopsin 7-helix transmembrane proteins"/>
    <property type="match status" value="1"/>
</dbReference>
<dbReference type="SUPFAM" id="SSF81321">
    <property type="entry name" value="Family A G protein-coupled receptor-like"/>
    <property type="match status" value="1"/>
</dbReference>
<comment type="subcellular location">
    <subcellularLocation>
        <location evidence="1">Membrane</location>
        <topology evidence="1">Multi-pass membrane protein</topology>
    </subcellularLocation>
</comment>
<evidence type="ECO:0000256" key="1">
    <source>
        <dbReference type="ARBA" id="ARBA00004141"/>
    </source>
</evidence>
<sequence length="156" mass="18023">MCWVHNYSLYIGFLLIIGLILLNNIVVLVLVVRHVRTMENKVQSSAASRDFVQQMKMVFTMSVTFGLTWVIGFLMLLSDDEKYLIALSWLFTIFNAFLGVFIFYTSAVMRKEIFEMWTRPCTKRTRTESTSNGTGRRLVSNPSESEASQTRKDTRV</sequence>
<dbReference type="PANTHER" id="PTHR47767">
    <property type="entry name" value="ADHESION G PROTEIN-COUPLED RECEPTOR G7"/>
    <property type="match status" value="1"/>
</dbReference>
<dbReference type="InterPro" id="IPR000832">
    <property type="entry name" value="GPCR_2_secretin-like"/>
</dbReference>
<feature type="transmembrane region" description="Helical" evidence="6">
    <location>
        <begin position="83"/>
        <end position="104"/>
    </location>
</feature>
<accession>A0A6F9DBV1</accession>